<feature type="region of interest" description="Disordered" evidence="3">
    <location>
        <begin position="261"/>
        <end position="286"/>
    </location>
</feature>
<gene>
    <name evidence="5" type="ORF">O0I10_000486</name>
</gene>
<dbReference type="Gene3D" id="1.10.30.10">
    <property type="entry name" value="High mobility group box domain"/>
    <property type="match status" value="2"/>
</dbReference>
<dbReference type="PROSITE" id="PS50118">
    <property type="entry name" value="HMG_BOX_2"/>
    <property type="match status" value="2"/>
</dbReference>
<evidence type="ECO:0000256" key="2">
    <source>
        <dbReference type="PROSITE-ProRule" id="PRU00267"/>
    </source>
</evidence>
<dbReference type="InterPro" id="IPR009071">
    <property type="entry name" value="HMG_box_dom"/>
</dbReference>
<comment type="caution">
    <text evidence="5">The sequence shown here is derived from an EMBL/GenBank/DDBJ whole genome shotgun (WGS) entry which is preliminary data.</text>
</comment>
<feature type="compositionally biased region" description="Acidic residues" evidence="3">
    <location>
        <begin position="397"/>
        <end position="411"/>
    </location>
</feature>
<protein>
    <recommendedName>
        <fullName evidence="4">HMG box domain-containing protein</fullName>
    </recommendedName>
</protein>
<keyword evidence="1 2" id="KW-0238">DNA-binding</keyword>
<name>A0AAD7Y3R3_9FUNG</name>
<dbReference type="SUPFAM" id="SSF47095">
    <property type="entry name" value="HMG-box"/>
    <property type="match status" value="2"/>
</dbReference>
<feature type="region of interest" description="Disordered" evidence="3">
    <location>
        <begin position="576"/>
        <end position="651"/>
    </location>
</feature>
<proteinExistence type="predicted"/>
<dbReference type="EMBL" id="JARTCD010000002">
    <property type="protein sequence ID" value="KAJ8663248.1"/>
    <property type="molecule type" value="Genomic_DNA"/>
</dbReference>
<evidence type="ECO:0000256" key="1">
    <source>
        <dbReference type="ARBA" id="ARBA00023125"/>
    </source>
</evidence>
<accession>A0AAD7Y3R3</accession>
<dbReference type="PANTHER" id="PTHR48112:SF22">
    <property type="entry name" value="MITOCHONDRIAL TRANSCRIPTION FACTOR A, ISOFORM B"/>
    <property type="match status" value="1"/>
</dbReference>
<keyword evidence="6" id="KW-1185">Reference proteome</keyword>
<evidence type="ECO:0000256" key="3">
    <source>
        <dbReference type="SAM" id="MobiDB-lite"/>
    </source>
</evidence>
<feature type="compositionally biased region" description="Basic residues" evidence="3">
    <location>
        <begin position="634"/>
        <end position="646"/>
    </location>
</feature>
<feature type="domain" description="HMG box" evidence="4">
    <location>
        <begin position="494"/>
        <end position="562"/>
    </location>
</feature>
<dbReference type="AlphaFoldDB" id="A0AAD7Y3R3"/>
<feature type="compositionally biased region" description="Polar residues" evidence="3">
    <location>
        <begin position="586"/>
        <end position="597"/>
    </location>
</feature>
<dbReference type="InterPro" id="IPR050342">
    <property type="entry name" value="HMGB"/>
</dbReference>
<dbReference type="InterPro" id="IPR036910">
    <property type="entry name" value="HMG_box_dom_sf"/>
</dbReference>
<feature type="DNA-binding region" description="HMG box" evidence="2">
    <location>
        <begin position="647"/>
        <end position="715"/>
    </location>
</feature>
<feature type="compositionally biased region" description="Basic residues" evidence="3">
    <location>
        <begin position="264"/>
        <end position="274"/>
    </location>
</feature>
<feature type="compositionally biased region" description="Low complexity" evidence="3">
    <location>
        <begin position="275"/>
        <end position="286"/>
    </location>
</feature>
<keyword evidence="2" id="KW-0539">Nucleus</keyword>
<evidence type="ECO:0000259" key="4">
    <source>
        <dbReference type="PROSITE" id="PS50118"/>
    </source>
</evidence>
<dbReference type="PANTHER" id="PTHR48112">
    <property type="entry name" value="HIGH MOBILITY GROUP PROTEIN DSP1"/>
    <property type="match status" value="1"/>
</dbReference>
<reference evidence="5 6" key="1">
    <citation type="submission" date="2023-03" db="EMBL/GenBank/DDBJ databases">
        <title>Genome sequence of Lichtheimia ornata CBS 291.66.</title>
        <authorList>
            <person name="Mohabir J.T."/>
            <person name="Shea T.P."/>
            <person name="Kurbessoian T."/>
            <person name="Berby B."/>
            <person name="Fontaine J."/>
            <person name="Livny J."/>
            <person name="Gnirke A."/>
            <person name="Stajich J.E."/>
            <person name="Cuomo C.A."/>
        </authorList>
    </citation>
    <scope>NUCLEOTIDE SEQUENCE [LARGE SCALE GENOMIC DNA]</scope>
    <source>
        <strain evidence="5">CBS 291.66</strain>
    </source>
</reference>
<feature type="region of interest" description="Disordered" evidence="3">
    <location>
        <begin position="751"/>
        <end position="787"/>
    </location>
</feature>
<dbReference type="Proteomes" id="UP001234581">
    <property type="component" value="Unassembled WGS sequence"/>
</dbReference>
<feature type="region of interest" description="Disordered" evidence="3">
    <location>
        <begin position="475"/>
        <end position="494"/>
    </location>
</feature>
<dbReference type="Pfam" id="PF00505">
    <property type="entry name" value="HMG_box"/>
    <property type="match status" value="2"/>
</dbReference>
<dbReference type="GO" id="GO:0003677">
    <property type="term" value="F:DNA binding"/>
    <property type="evidence" value="ECO:0007669"/>
    <property type="project" value="UniProtKB-UniRule"/>
</dbReference>
<dbReference type="GO" id="GO:0005634">
    <property type="term" value="C:nucleus"/>
    <property type="evidence" value="ECO:0007669"/>
    <property type="project" value="UniProtKB-UniRule"/>
</dbReference>
<evidence type="ECO:0000313" key="5">
    <source>
        <dbReference type="EMBL" id="KAJ8663248.1"/>
    </source>
</evidence>
<dbReference type="GeneID" id="83207908"/>
<evidence type="ECO:0000313" key="6">
    <source>
        <dbReference type="Proteomes" id="UP001234581"/>
    </source>
</evidence>
<feature type="compositionally biased region" description="Low complexity" evidence="3">
    <location>
        <begin position="373"/>
        <end position="386"/>
    </location>
</feature>
<feature type="DNA-binding region" description="HMG box" evidence="2">
    <location>
        <begin position="494"/>
        <end position="562"/>
    </location>
</feature>
<dbReference type="RefSeq" id="XP_058348160.1">
    <property type="nucleotide sequence ID" value="XM_058480596.1"/>
</dbReference>
<feature type="compositionally biased region" description="Low complexity" evidence="3">
    <location>
        <begin position="606"/>
        <end position="617"/>
    </location>
</feature>
<sequence length="787" mass="87313">MGSVYNTSLQLPIITSSGEDNDDFDFHAPAAVTSNNIASTEFDFEYDTTETLAQRVIQQTSATFTSLSANASNNTVAMSTATSTITPQFSYPSNNNNNNSSSSDVASTMNIATPCIDERHDTYGQHLHNDHDEEDGTINMRQYASKATGIFGSDVITEHQQYPKTYAESSSSSRAFVAPHHLPAILAPISPNCSSSGTPHTTLSNCSLPRNTIKIQNGHSTTHYADDDNDKDDKSTWLFAAKKGEEHQHLLFSVDHSKQDLAVSHHHQAPRSRKGSNSSTSSSSNSRAIIINMQEEKYPNKRTFQEMSADSNSMIGRVQLPGLQHIVSPYAIREAERQEQEEALGKIPEHPFKAYPSFISMKHMHEQGDHRSNNYTPSSNSPPSLSIPTHFSIRGDYDDDDDDDDDDDTDDAAIITDEINSGEPHTPRIASSPITFCSCNQQQNPTSTTVHHQSSSRLNVASRLGAAEANALNDIGRLKSTAPPPPLRAERERLKRPPNAYLLFNRDMRRKLLEVSPKMGVAEISKKIGEKWKQLSSEEREKYIQEAALIKQDHLKNHPDFIYTRRSKAELAEAKRLSKLRRSKNNDTAASPNTEKSTATKEGREQQQSSSITSSSTTKRRRKSNAPDAPRDPRGRKKKRHRHPTAPKHPMSPFLFFLAAVRPHVAQQFPGSTVGPISKVIGAQWRDMSDEARIPWIKMAEEDKARYAREMRVYMANLDQQAQNQHDIDTTTANTEDLDDSAVATVVQMVNSGGGGGGDKQDFYPPASSSSSGHHFETIFPQSNECI</sequence>
<organism evidence="5 6">
    <name type="scientific">Lichtheimia ornata</name>
    <dbReference type="NCBI Taxonomy" id="688661"/>
    <lineage>
        <taxon>Eukaryota</taxon>
        <taxon>Fungi</taxon>
        <taxon>Fungi incertae sedis</taxon>
        <taxon>Mucoromycota</taxon>
        <taxon>Mucoromycotina</taxon>
        <taxon>Mucoromycetes</taxon>
        <taxon>Mucorales</taxon>
        <taxon>Lichtheimiaceae</taxon>
        <taxon>Lichtheimia</taxon>
    </lineage>
</organism>
<feature type="domain" description="HMG box" evidence="4">
    <location>
        <begin position="647"/>
        <end position="715"/>
    </location>
</feature>
<feature type="region of interest" description="Disordered" evidence="3">
    <location>
        <begin position="366"/>
        <end position="432"/>
    </location>
</feature>
<dbReference type="SMART" id="SM00398">
    <property type="entry name" value="HMG"/>
    <property type="match status" value="2"/>
</dbReference>